<dbReference type="PROSITE" id="PS50109">
    <property type="entry name" value="HIS_KIN"/>
    <property type="match status" value="1"/>
</dbReference>
<keyword evidence="10" id="KW-0902">Two-component regulatory system</keyword>
<dbReference type="Gene3D" id="2.30.30.40">
    <property type="entry name" value="SH3 Domains"/>
    <property type="match status" value="1"/>
</dbReference>
<evidence type="ECO:0000259" key="15">
    <source>
        <dbReference type="PROSITE" id="PS50894"/>
    </source>
</evidence>
<dbReference type="InterPro" id="IPR051315">
    <property type="entry name" value="Bact_Chemotaxis_CheA"/>
</dbReference>
<keyword evidence="17" id="KW-1185">Reference proteome</keyword>
<dbReference type="InterPro" id="IPR008207">
    <property type="entry name" value="Sig_transdc_His_kin_Hpt_dom"/>
</dbReference>
<keyword evidence="7" id="KW-0547">Nucleotide-binding</keyword>
<evidence type="ECO:0000256" key="10">
    <source>
        <dbReference type="ARBA" id="ARBA00023012"/>
    </source>
</evidence>
<dbReference type="InterPro" id="IPR005467">
    <property type="entry name" value="His_kinase_dom"/>
</dbReference>
<dbReference type="Gene3D" id="1.10.287.560">
    <property type="entry name" value="Histidine kinase CheA-like, homodimeric domain"/>
    <property type="match status" value="1"/>
</dbReference>
<dbReference type="SUPFAM" id="SSF50341">
    <property type="entry name" value="CheW-like"/>
    <property type="match status" value="1"/>
</dbReference>
<evidence type="ECO:0000256" key="3">
    <source>
        <dbReference type="ARBA" id="ARBA00021495"/>
    </source>
</evidence>
<dbReference type="Gene3D" id="3.30.565.10">
    <property type="entry name" value="Histidine kinase-like ATPase, C-terminal domain"/>
    <property type="match status" value="1"/>
</dbReference>
<feature type="domain" description="HPt" evidence="15">
    <location>
        <begin position="6"/>
        <end position="110"/>
    </location>
</feature>
<dbReference type="InterPro" id="IPR036097">
    <property type="entry name" value="HisK_dim/P_sf"/>
</dbReference>
<evidence type="ECO:0000259" key="14">
    <source>
        <dbReference type="PROSITE" id="PS50851"/>
    </source>
</evidence>
<dbReference type="CDD" id="cd00088">
    <property type="entry name" value="HPT"/>
    <property type="match status" value="1"/>
</dbReference>
<evidence type="ECO:0000256" key="9">
    <source>
        <dbReference type="ARBA" id="ARBA00022840"/>
    </source>
</evidence>
<evidence type="ECO:0000256" key="8">
    <source>
        <dbReference type="ARBA" id="ARBA00022777"/>
    </source>
</evidence>
<keyword evidence="6" id="KW-0808">Transferase</keyword>
<dbReference type="PROSITE" id="PS50851">
    <property type="entry name" value="CHEW"/>
    <property type="match status" value="1"/>
</dbReference>
<evidence type="ECO:0000256" key="11">
    <source>
        <dbReference type="ARBA" id="ARBA00035100"/>
    </source>
</evidence>
<keyword evidence="9" id="KW-0067">ATP-binding</keyword>
<evidence type="ECO:0000256" key="4">
    <source>
        <dbReference type="ARBA" id="ARBA00022500"/>
    </source>
</evidence>
<dbReference type="SMART" id="SM00073">
    <property type="entry name" value="HPT"/>
    <property type="match status" value="1"/>
</dbReference>
<dbReference type="SMART" id="SM01231">
    <property type="entry name" value="H-kinase_dim"/>
    <property type="match status" value="1"/>
</dbReference>
<name>A0ABQ0Q7W0_9PROT</name>
<dbReference type="Proteomes" id="UP001061070">
    <property type="component" value="Unassembled WGS sequence"/>
</dbReference>
<dbReference type="Pfam" id="PF02895">
    <property type="entry name" value="H-kinase_dim"/>
    <property type="match status" value="1"/>
</dbReference>
<dbReference type="InterPro" id="IPR036890">
    <property type="entry name" value="HATPase_C_sf"/>
</dbReference>
<evidence type="ECO:0000256" key="2">
    <source>
        <dbReference type="ARBA" id="ARBA00012438"/>
    </source>
</evidence>
<dbReference type="InterPro" id="IPR002545">
    <property type="entry name" value="CheW-lke_dom"/>
</dbReference>
<dbReference type="PANTHER" id="PTHR43395">
    <property type="entry name" value="SENSOR HISTIDINE KINASE CHEA"/>
    <property type="match status" value="1"/>
</dbReference>
<evidence type="ECO:0000313" key="16">
    <source>
        <dbReference type="EMBL" id="GBR08313.1"/>
    </source>
</evidence>
<dbReference type="Pfam" id="PF01584">
    <property type="entry name" value="CheW"/>
    <property type="match status" value="1"/>
</dbReference>
<dbReference type="Pfam" id="PF01627">
    <property type="entry name" value="Hpt"/>
    <property type="match status" value="1"/>
</dbReference>
<dbReference type="PRINTS" id="PR00344">
    <property type="entry name" value="BCTRLSENSOR"/>
</dbReference>
<dbReference type="CDD" id="cd16916">
    <property type="entry name" value="HATPase_CheA-like"/>
    <property type="match status" value="1"/>
</dbReference>
<reference evidence="16" key="1">
    <citation type="submission" date="2013-04" db="EMBL/GenBank/DDBJ databases">
        <title>The genome sequencing project of 58 acetic acid bacteria.</title>
        <authorList>
            <person name="Okamoto-Kainuma A."/>
            <person name="Ishikawa M."/>
            <person name="Umino S."/>
            <person name="Koizumi Y."/>
            <person name="Shiwa Y."/>
            <person name="Yoshikawa H."/>
            <person name="Matsutani M."/>
            <person name="Matsushita K."/>
        </authorList>
    </citation>
    <scope>NUCLEOTIDE SEQUENCE</scope>
    <source>
        <strain evidence="16">NRIC 0228</strain>
    </source>
</reference>
<comment type="function">
    <text evidence="11">Involved in the transmission of sensory signals from the chemoreceptors to the flagellar motors. CheA is autophosphorylated; it can transfer its phosphate group to either CheB or CheY.</text>
</comment>
<dbReference type="SMART" id="SM00387">
    <property type="entry name" value="HATPase_c"/>
    <property type="match status" value="1"/>
</dbReference>
<comment type="caution">
    <text evidence="16">The sequence shown here is derived from an EMBL/GenBank/DDBJ whole genome shotgun (WGS) entry which is preliminary data.</text>
</comment>
<dbReference type="PANTHER" id="PTHR43395:SF10">
    <property type="entry name" value="CHEMOTAXIS PROTEIN CHEA"/>
    <property type="match status" value="1"/>
</dbReference>
<evidence type="ECO:0000256" key="7">
    <source>
        <dbReference type="ARBA" id="ARBA00022741"/>
    </source>
</evidence>
<dbReference type="SMART" id="SM00260">
    <property type="entry name" value="CheW"/>
    <property type="match status" value="1"/>
</dbReference>
<keyword evidence="8" id="KW-0418">Kinase</keyword>
<dbReference type="Pfam" id="PF02518">
    <property type="entry name" value="HATPase_c"/>
    <property type="match status" value="1"/>
</dbReference>
<accession>A0ABQ0Q7W0</accession>
<keyword evidence="5 12" id="KW-0597">Phosphoprotein</keyword>
<dbReference type="InterPro" id="IPR003594">
    <property type="entry name" value="HATPase_dom"/>
</dbReference>
<dbReference type="RefSeq" id="WP_099180939.1">
    <property type="nucleotide sequence ID" value="NZ_BAQW01000001.1"/>
</dbReference>
<gene>
    <name evidence="16" type="ORF">AA0228_0304</name>
</gene>
<sequence length="682" mass="76663">MNNDVEADDLESIRLIFFEECGEQLSLLEDELSSLNAETGPGEKINTIFRAVHSIKGGAGAFGMEKLVRFSHLFEAVLEKFRSGECTIDHASVATFLKAADVLADIVGFYRDGRDLTVQDDVVEELDRYLNAPQIVLENTDVVDPLPEDIDGFSFTPVKIDFPEEQKLHLEITPKIGLYKSGDDIRNILSFLEKKGRIEVELYCNNVPALEEFNINDTYSVWNVQINSCEDKNSLEEVFEWSGSNIEVKFIDKKINENKLEKINSNKKEEINNEFLKIENSPKNLRKENPTIRVDTKRVDKLVDLLSELVINQGAIRSQMKANDIRPGSALDIVISELDQLTHELQENVMAMRAHPIKTVFQRMGRIVRETSRISGKDVTLHLEGEDTEVDRSILEKLSDPLTHMVRNAIDHGLESEDIRVAAGKPAEGKVSLRAFHRSGRIIIEVEDDGSGLNCDKIYKKAISKGIINSSYSMEKEEIQNLIFEPGFSTVENVSDLSGRGVGMDVVRKSISEIGGRISILTEENKGTLFSISLPLTLAVVEGLIFRTQEQNFIVPVSGVVEAFLFQESKKIQISEDIWGYPYRDEYIPIMHSKKLTKKEKKDVISNSCLVIENEKKEKLAIIVDDIIDQSRFVVKSIEKNYRKIPGFSSATILGDGGVALIVDVDFLIESVSGKKFVRSAE</sequence>
<proteinExistence type="predicted"/>
<feature type="domain" description="CheW-like" evidence="14">
    <location>
        <begin position="540"/>
        <end position="674"/>
    </location>
</feature>
<protein>
    <recommendedName>
        <fullName evidence="3">Chemotaxis protein CheA</fullName>
        <ecNumber evidence="2">2.7.13.3</ecNumber>
    </recommendedName>
</protein>
<dbReference type="SUPFAM" id="SSF47384">
    <property type="entry name" value="Homodimeric domain of signal transducing histidine kinase"/>
    <property type="match status" value="1"/>
</dbReference>
<feature type="modified residue" description="Phosphohistidine" evidence="12">
    <location>
        <position position="53"/>
    </location>
</feature>
<dbReference type="EMBL" id="BAQW01000001">
    <property type="protein sequence ID" value="GBR08313.1"/>
    <property type="molecule type" value="Genomic_DNA"/>
</dbReference>
<evidence type="ECO:0000256" key="6">
    <source>
        <dbReference type="ARBA" id="ARBA00022679"/>
    </source>
</evidence>
<evidence type="ECO:0000256" key="12">
    <source>
        <dbReference type="PROSITE-ProRule" id="PRU00110"/>
    </source>
</evidence>
<dbReference type="InterPro" id="IPR004105">
    <property type="entry name" value="CheA-like_dim"/>
</dbReference>
<feature type="domain" description="Histidine kinase" evidence="13">
    <location>
        <begin position="304"/>
        <end position="538"/>
    </location>
</feature>
<dbReference type="Gene3D" id="1.20.120.160">
    <property type="entry name" value="HPT domain"/>
    <property type="match status" value="1"/>
</dbReference>
<dbReference type="InterPro" id="IPR037006">
    <property type="entry name" value="CheA-like_homodim_sf"/>
</dbReference>
<dbReference type="SUPFAM" id="SSF47226">
    <property type="entry name" value="Histidine-containing phosphotransfer domain, HPT domain"/>
    <property type="match status" value="1"/>
</dbReference>
<dbReference type="InterPro" id="IPR036061">
    <property type="entry name" value="CheW-like_dom_sf"/>
</dbReference>
<evidence type="ECO:0000313" key="17">
    <source>
        <dbReference type="Proteomes" id="UP001061070"/>
    </source>
</evidence>
<dbReference type="SUPFAM" id="SSF55874">
    <property type="entry name" value="ATPase domain of HSP90 chaperone/DNA topoisomerase II/histidine kinase"/>
    <property type="match status" value="1"/>
</dbReference>
<dbReference type="PROSITE" id="PS50894">
    <property type="entry name" value="HPT"/>
    <property type="match status" value="1"/>
</dbReference>
<keyword evidence="4" id="KW-0145">Chemotaxis</keyword>
<evidence type="ECO:0000259" key="13">
    <source>
        <dbReference type="PROSITE" id="PS50109"/>
    </source>
</evidence>
<evidence type="ECO:0000256" key="5">
    <source>
        <dbReference type="ARBA" id="ARBA00022553"/>
    </source>
</evidence>
<dbReference type="InterPro" id="IPR004358">
    <property type="entry name" value="Sig_transdc_His_kin-like_C"/>
</dbReference>
<organism evidence="16 17">
    <name type="scientific">Gluconobacter frateurii NRIC 0228</name>
    <dbReference type="NCBI Taxonomy" id="1307946"/>
    <lineage>
        <taxon>Bacteria</taxon>
        <taxon>Pseudomonadati</taxon>
        <taxon>Pseudomonadota</taxon>
        <taxon>Alphaproteobacteria</taxon>
        <taxon>Acetobacterales</taxon>
        <taxon>Acetobacteraceae</taxon>
        <taxon>Gluconobacter</taxon>
    </lineage>
</organism>
<evidence type="ECO:0000256" key="1">
    <source>
        <dbReference type="ARBA" id="ARBA00000085"/>
    </source>
</evidence>
<dbReference type="EC" id="2.7.13.3" evidence="2"/>
<comment type="catalytic activity">
    <reaction evidence="1">
        <text>ATP + protein L-histidine = ADP + protein N-phospho-L-histidine.</text>
        <dbReference type="EC" id="2.7.13.3"/>
    </reaction>
</comment>
<dbReference type="InterPro" id="IPR036641">
    <property type="entry name" value="HPT_dom_sf"/>
</dbReference>